<gene>
    <name evidence="3" type="ORF">HD594_000989</name>
</gene>
<comment type="similarity">
    <text evidence="1">Belongs to the short-chain dehydrogenases/reductases (SDR) family.</text>
</comment>
<dbReference type="InterPro" id="IPR020904">
    <property type="entry name" value="Sc_DH/Rdtase_CS"/>
</dbReference>
<dbReference type="GO" id="GO:0016616">
    <property type="term" value="F:oxidoreductase activity, acting on the CH-OH group of donors, NAD or NADP as acceptor"/>
    <property type="evidence" value="ECO:0007669"/>
    <property type="project" value="TreeGrafter"/>
</dbReference>
<name>A0A7X0KU09_9MICO</name>
<accession>A0A7X0KU09</accession>
<dbReference type="Gene3D" id="3.40.50.720">
    <property type="entry name" value="NAD(P)-binding Rossmann-like Domain"/>
    <property type="match status" value="1"/>
</dbReference>
<dbReference type="PROSITE" id="PS00061">
    <property type="entry name" value="ADH_SHORT"/>
    <property type="match status" value="1"/>
</dbReference>
<dbReference type="PRINTS" id="PR00080">
    <property type="entry name" value="SDRFAMILY"/>
</dbReference>
<dbReference type="Pfam" id="PF13561">
    <property type="entry name" value="adh_short_C2"/>
    <property type="match status" value="1"/>
</dbReference>
<comment type="caution">
    <text evidence="3">The sequence shown here is derived from an EMBL/GenBank/DDBJ whole genome shotgun (WGS) entry which is preliminary data.</text>
</comment>
<evidence type="ECO:0000313" key="3">
    <source>
        <dbReference type="EMBL" id="MBB6390676.1"/>
    </source>
</evidence>
<dbReference type="SUPFAM" id="SSF51735">
    <property type="entry name" value="NAD(P)-binding Rossmann-fold domains"/>
    <property type="match status" value="1"/>
</dbReference>
<dbReference type="RefSeq" id="WP_184749899.1">
    <property type="nucleotide sequence ID" value="NZ_BAAAJR010000003.1"/>
</dbReference>
<evidence type="ECO:0000256" key="1">
    <source>
        <dbReference type="ARBA" id="ARBA00006484"/>
    </source>
</evidence>
<keyword evidence="2" id="KW-0560">Oxidoreductase</keyword>
<proteinExistence type="inferred from homology"/>
<dbReference type="EMBL" id="JACHML010000001">
    <property type="protein sequence ID" value="MBB6390676.1"/>
    <property type="molecule type" value="Genomic_DNA"/>
</dbReference>
<reference evidence="3 4" key="1">
    <citation type="submission" date="2020-08" db="EMBL/GenBank/DDBJ databases">
        <title>Sequencing the genomes of 1000 actinobacteria strains.</title>
        <authorList>
            <person name="Klenk H.-P."/>
        </authorList>
    </citation>
    <scope>NUCLEOTIDE SEQUENCE [LARGE SCALE GENOMIC DNA]</scope>
    <source>
        <strain evidence="3 4">DSM 12511</strain>
    </source>
</reference>
<sequence>MLDRRVALITGCGKPDGAGRAIAARLVEDGFAVVVTDRAPQGVPNAGEQARDGGDGIADFAAEVEASGGTALALTGDIGDPVDVERMVGDVLARFGRIDVLVNNAAAPQGPDRVDIADVPFDAWNEILRVNLTGVFLMSQAVIGPMRAQRYGRIVNISSMAGIDAAPRSTAYSASKAGVLGFTRALAMDVARWGITVNAICPGLVSTSRSMLGRRDADRDEAMRMMGARIAVGKVGRPHDVANAVAFFADERADHITAQELPLDGGGLSAFPLAGPDDAAAPVR</sequence>
<dbReference type="InterPro" id="IPR002347">
    <property type="entry name" value="SDR_fam"/>
</dbReference>
<organism evidence="3 4">
    <name type="scientific">Microbacterium thalassium</name>
    <dbReference type="NCBI Taxonomy" id="362649"/>
    <lineage>
        <taxon>Bacteria</taxon>
        <taxon>Bacillati</taxon>
        <taxon>Actinomycetota</taxon>
        <taxon>Actinomycetes</taxon>
        <taxon>Micrococcales</taxon>
        <taxon>Microbacteriaceae</taxon>
        <taxon>Microbacterium</taxon>
    </lineage>
</organism>
<dbReference type="PRINTS" id="PR00081">
    <property type="entry name" value="GDHRDH"/>
</dbReference>
<dbReference type="PANTHER" id="PTHR42760">
    <property type="entry name" value="SHORT-CHAIN DEHYDROGENASES/REDUCTASES FAMILY MEMBER"/>
    <property type="match status" value="1"/>
</dbReference>
<dbReference type="PANTHER" id="PTHR42760:SF133">
    <property type="entry name" value="3-OXOACYL-[ACYL-CARRIER-PROTEIN] REDUCTASE"/>
    <property type="match status" value="1"/>
</dbReference>
<evidence type="ECO:0000313" key="4">
    <source>
        <dbReference type="Proteomes" id="UP000537775"/>
    </source>
</evidence>
<protein>
    <submittedName>
        <fullName evidence="3">NAD(P)-dependent dehydrogenase (Short-subunit alcohol dehydrogenase family)</fullName>
    </submittedName>
</protein>
<dbReference type="Proteomes" id="UP000537775">
    <property type="component" value="Unassembled WGS sequence"/>
</dbReference>
<dbReference type="AlphaFoldDB" id="A0A7X0KU09"/>
<keyword evidence="4" id="KW-1185">Reference proteome</keyword>
<dbReference type="InterPro" id="IPR036291">
    <property type="entry name" value="NAD(P)-bd_dom_sf"/>
</dbReference>
<dbReference type="FunFam" id="3.40.50.720:FF:000084">
    <property type="entry name" value="Short-chain dehydrogenase reductase"/>
    <property type="match status" value="1"/>
</dbReference>
<evidence type="ECO:0000256" key="2">
    <source>
        <dbReference type="ARBA" id="ARBA00023002"/>
    </source>
</evidence>